<name>A0A518CQQ9_9PLAN</name>
<feature type="compositionally biased region" description="Basic residues" evidence="1">
    <location>
        <begin position="76"/>
        <end position="87"/>
    </location>
</feature>
<keyword evidence="3" id="KW-1185">Reference proteome</keyword>
<dbReference type="AlphaFoldDB" id="A0A518CQQ9"/>
<gene>
    <name evidence="2" type="ORF">Pla110_32870</name>
</gene>
<organism evidence="2 3">
    <name type="scientific">Polystyrenella longa</name>
    <dbReference type="NCBI Taxonomy" id="2528007"/>
    <lineage>
        <taxon>Bacteria</taxon>
        <taxon>Pseudomonadati</taxon>
        <taxon>Planctomycetota</taxon>
        <taxon>Planctomycetia</taxon>
        <taxon>Planctomycetales</taxon>
        <taxon>Planctomycetaceae</taxon>
        <taxon>Polystyrenella</taxon>
    </lineage>
</organism>
<dbReference type="Proteomes" id="UP000317178">
    <property type="component" value="Chromosome"/>
</dbReference>
<evidence type="ECO:0000256" key="1">
    <source>
        <dbReference type="SAM" id="MobiDB-lite"/>
    </source>
</evidence>
<evidence type="ECO:0000313" key="2">
    <source>
        <dbReference type="EMBL" id="QDU81545.1"/>
    </source>
</evidence>
<evidence type="ECO:0000313" key="3">
    <source>
        <dbReference type="Proteomes" id="UP000317178"/>
    </source>
</evidence>
<accession>A0A518CQQ9</accession>
<proteinExistence type="predicted"/>
<protein>
    <submittedName>
        <fullName evidence="2">Uncharacterized protein</fullName>
    </submittedName>
</protein>
<reference evidence="2 3" key="1">
    <citation type="submission" date="2019-02" db="EMBL/GenBank/DDBJ databases">
        <title>Deep-cultivation of Planctomycetes and their phenomic and genomic characterization uncovers novel biology.</title>
        <authorList>
            <person name="Wiegand S."/>
            <person name="Jogler M."/>
            <person name="Boedeker C."/>
            <person name="Pinto D."/>
            <person name="Vollmers J."/>
            <person name="Rivas-Marin E."/>
            <person name="Kohn T."/>
            <person name="Peeters S.H."/>
            <person name="Heuer A."/>
            <person name="Rast P."/>
            <person name="Oberbeckmann S."/>
            <person name="Bunk B."/>
            <person name="Jeske O."/>
            <person name="Meyerdierks A."/>
            <person name="Storesund J.E."/>
            <person name="Kallscheuer N."/>
            <person name="Luecker S."/>
            <person name="Lage O.M."/>
            <person name="Pohl T."/>
            <person name="Merkel B.J."/>
            <person name="Hornburger P."/>
            <person name="Mueller R.-W."/>
            <person name="Bruemmer F."/>
            <person name="Labrenz M."/>
            <person name="Spormann A.M."/>
            <person name="Op den Camp H."/>
            <person name="Overmann J."/>
            <person name="Amann R."/>
            <person name="Jetten M.S.M."/>
            <person name="Mascher T."/>
            <person name="Medema M.H."/>
            <person name="Devos D.P."/>
            <person name="Kaster A.-K."/>
            <person name="Ovreas L."/>
            <person name="Rohde M."/>
            <person name="Galperin M.Y."/>
            <person name="Jogler C."/>
        </authorList>
    </citation>
    <scope>NUCLEOTIDE SEQUENCE [LARGE SCALE GENOMIC DNA]</scope>
    <source>
        <strain evidence="2 3">Pla110</strain>
    </source>
</reference>
<feature type="region of interest" description="Disordered" evidence="1">
    <location>
        <begin position="71"/>
        <end position="92"/>
    </location>
</feature>
<dbReference type="KEGG" id="plon:Pla110_32870"/>
<dbReference type="EMBL" id="CP036281">
    <property type="protein sequence ID" value="QDU81545.1"/>
    <property type="molecule type" value="Genomic_DNA"/>
</dbReference>
<dbReference type="RefSeq" id="WP_144996979.1">
    <property type="nucleotide sequence ID" value="NZ_CP036281.1"/>
</dbReference>
<sequence>MTKISDELLKKWKKDSKTNKSAAVRTALIESGYPDSNVGKKDVEHLMKKHGLTDTQLSVYVSAAKKSIDKAAGKKSGPKKVMKKKPTTKNTSSAQVEKLCVELIGEKVEGMLNLLDGNEAAAKLALQAWLKN</sequence>